<sequence>MKLPTWQGPFFRRCTRVTTAWLVATALASCGGGGGGGNSHPEPPAGVWWRPAVDTTWQWQLTGTLQTAHDVAMYDVDLFETSAAAIAGLQSAGRKVVCYFSAGSSEDWRDDHAQFEAADQGNPLDEWPGERWLDVRSSNVRRIMSDRLELAKTKGCDGVEPDNVEGYTHATGFAFTAQDQLDFNRYLAEQAHQRGLAIGLKNDIAQLAALEPHFDFAVNEQCHEYDECGSYAVFTSNGKPVFNAEYLAVYRDNTGGARDALCTAARAADLRTLVLPLALDGSFRHSCDATP</sequence>
<accession>A0ABT0YTY2</accession>
<dbReference type="Pfam" id="PF03537">
    <property type="entry name" value="Glyco_hydro_114"/>
    <property type="match status" value="1"/>
</dbReference>
<keyword evidence="3" id="KW-1185">Reference proteome</keyword>
<dbReference type="PANTHER" id="PTHR35273:SF2">
    <property type="entry name" value="ALPHA-GALACTOSIDASE"/>
    <property type="match status" value="1"/>
</dbReference>
<name>A0ABT0YTY2_9BURK</name>
<dbReference type="Proteomes" id="UP001165541">
    <property type="component" value="Unassembled WGS sequence"/>
</dbReference>
<dbReference type="PANTHER" id="PTHR35273">
    <property type="entry name" value="ALPHA-1,4 POLYGALACTOSAMINIDASE, PUTATIVE (AFU_ORTHOLOGUE AFUA_3G07890)-RELATED"/>
    <property type="match status" value="1"/>
</dbReference>
<dbReference type="Gene3D" id="3.20.20.70">
    <property type="entry name" value="Aldolase class I"/>
    <property type="match status" value="1"/>
</dbReference>
<proteinExistence type="predicted"/>
<dbReference type="PROSITE" id="PS51257">
    <property type="entry name" value="PROKAR_LIPOPROTEIN"/>
    <property type="match status" value="1"/>
</dbReference>
<gene>
    <name evidence="2" type="ORF">M8A51_22000</name>
</gene>
<organism evidence="2 3">
    <name type="scientific">Caldimonas mangrovi</name>
    <dbReference type="NCBI Taxonomy" id="2944811"/>
    <lineage>
        <taxon>Bacteria</taxon>
        <taxon>Pseudomonadati</taxon>
        <taxon>Pseudomonadota</taxon>
        <taxon>Betaproteobacteria</taxon>
        <taxon>Burkholderiales</taxon>
        <taxon>Sphaerotilaceae</taxon>
        <taxon>Caldimonas</taxon>
    </lineage>
</organism>
<protein>
    <submittedName>
        <fullName evidence="2">Endo alpha-1,4 polygalactosaminidase</fullName>
    </submittedName>
</protein>
<dbReference type="InterPro" id="IPR017853">
    <property type="entry name" value="GH"/>
</dbReference>
<feature type="domain" description="Glycoside-hydrolase family GH114 TIM-barrel" evidence="1">
    <location>
        <begin position="56"/>
        <end position="281"/>
    </location>
</feature>
<evidence type="ECO:0000313" key="3">
    <source>
        <dbReference type="Proteomes" id="UP001165541"/>
    </source>
</evidence>
<comment type="caution">
    <text evidence="2">The sequence shown here is derived from an EMBL/GenBank/DDBJ whole genome shotgun (WGS) entry which is preliminary data.</text>
</comment>
<reference evidence="2" key="1">
    <citation type="submission" date="2022-05" db="EMBL/GenBank/DDBJ databases">
        <title>Schlegelella sp. nov., isolated from mangrove soil.</title>
        <authorList>
            <person name="Liu Y."/>
            <person name="Ge X."/>
            <person name="Liu W."/>
        </authorList>
    </citation>
    <scope>NUCLEOTIDE SEQUENCE</scope>
    <source>
        <strain evidence="2">S2-27</strain>
    </source>
</reference>
<dbReference type="SUPFAM" id="SSF51445">
    <property type="entry name" value="(Trans)glycosidases"/>
    <property type="match status" value="1"/>
</dbReference>
<dbReference type="EMBL" id="JAMKFE010000017">
    <property type="protein sequence ID" value="MCM5682210.1"/>
    <property type="molecule type" value="Genomic_DNA"/>
</dbReference>
<evidence type="ECO:0000259" key="1">
    <source>
        <dbReference type="Pfam" id="PF03537"/>
    </source>
</evidence>
<dbReference type="InterPro" id="IPR013785">
    <property type="entry name" value="Aldolase_TIM"/>
</dbReference>
<dbReference type="InterPro" id="IPR004352">
    <property type="entry name" value="GH114_TIM-barrel"/>
</dbReference>
<dbReference type="RefSeq" id="WP_251780686.1">
    <property type="nucleotide sequence ID" value="NZ_JAMKFE010000017.1"/>
</dbReference>
<evidence type="ECO:0000313" key="2">
    <source>
        <dbReference type="EMBL" id="MCM5682210.1"/>
    </source>
</evidence>